<evidence type="ECO:0000256" key="7">
    <source>
        <dbReference type="ARBA" id="ARBA00022723"/>
    </source>
</evidence>
<evidence type="ECO:0000256" key="6">
    <source>
        <dbReference type="ARBA" id="ARBA00022598"/>
    </source>
</evidence>
<dbReference type="Pfam" id="PF04679">
    <property type="entry name" value="DNA_ligase_A_C"/>
    <property type="match status" value="1"/>
</dbReference>
<dbReference type="PROSITE" id="PS50172">
    <property type="entry name" value="BRCT"/>
    <property type="match status" value="2"/>
</dbReference>
<dbReference type="InterPro" id="IPR036420">
    <property type="entry name" value="BRCT_dom_sf"/>
</dbReference>
<organism evidence="22 23">
    <name type="scientific">Nephila pilipes</name>
    <name type="common">Giant wood spider</name>
    <name type="synonym">Nephila maculata</name>
    <dbReference type="NCBI Taxonomy" id="299642"/>
    <lineage>
        <taxon>Eukaryota</taxon>
        <taxon>Metazoa</taxon>
        <taxon>Ecdysozoa</taxon>
        <taxon>Arthropoda</taxon>
        <taxon>Chelicerata</taxon>
        <taxon>Arachnida</taxon>
        <taxon>Araneae</taxon>
        <taxon>Araneomorphae</taxon>
        <taxon>Entelegynae</taxon>
        <taxon>Araneoidea</taxon>
        <taxon>Nephilidae</taxon>
        <taxon>Nephila</taxon>
    </lineage>
</organism>
<dbReference type="InterPro" id="IPR044125">
    <property type="entry name" value="Adenylation_DNA_ligase_IV"/>
</dbReference>
<dbReference type="Proteomes" id="UP000887013">
    <property type="component" value="Unassembled WGS sequence"/>
</dbReference>
<dbReference type="GO" id="GO:0006297">
    <property type="term" value="P:nucleotide-excision repair, DNA gap filling"/>
    <property type="evidence" value="ECO:0007669"/>
    <property type="project" value="TreeGrafter"/>
</dbReference>
<name>A0A8X6TFP1_NEPPI</name>
<dbReference type="InterPro" id="IPR000977">
    <property type="entry name" value="DNA_ligase_ATP-dep"/>
</dbReference>
<dbReference type="GO" id="GO:0006310">
    <property type="term" value="P:DNA recombination"/>
    <property type="evidence" value="ECO:0007669"/>
    <property type="project" value="UniProtKB-KW"/>
</dbReference>
<dbReference type="InterPro" id="IPR012308">
    <property type="entry name" value="DNA_ligase_ATP-dep_N"/>
</dbReference>
<dbReference type="InterPro" id="IPR012310">
    <property type="entry name" value="DNA_ligase_ATP-dep_cent"/>
</dbReference>
<dbReference type="Gene3D" id="1.10.3260.10">
    <property type="entry name" value="DNA ligase, ATP-dependent, N-terminal domain"/>
    <property type="match status" value="1"/>
</dbReference>
<dbReference type="Pfam" id="PF11411">
    <property type="entry name" value="DNA_ligase_IV"/>
    <property type="match status" value="1"/>
</dbReference>
<evidence type="ECO:0000256" key="1">
    <source>
        <dbReference type="ARBA" id="ARBA00001946"/>
    </source>
</evidence>
<keyword evidence="11" id="KW-0067">ATP-binding</keyword>
<evidence type="ECO:0000313" key="22">
    <source>
        <dbReference type="EMBL" id="GFT04210.1"/>
    </source>
</evidence>
<dbReference type="GO" id="GO:0071897">
    <property type="term" value="P:DNA biosynthetic process"/>
    <property type="evidence" value="ECO:0007669"/>
    <property type="project" value="InterPro"/>
</dbReference>
<dbReference type="Gene3D" id="2.40.50.140">
    <property type="entry name" value="Nucleic acid-binding proteins"/>
    <property type="match status" value="1"/>
</dbReference>
<dbReference type="FunFam" id="2.40.50.140:FF:000150">
    <property type="entry name" value="DNA ligase"/>
    <property type="match status" value="1"/>
</dbReference>
<evidence type="ECO:0000259" key="20">
    <source>
        <dbReference type="PROSITE" id="PS50160"/>
    </source>
</evidence>
<keyword evidence="13" id="KW-0233">DNA recombination</keyword>
<dbReference type="Pfam" id="PF16589">
    <property type="entry name" value="BRCT_2"/>
    <property type="match status" value="2"/>
</dbReference>
<evidence type="ECO:0000256" key="4">
    <source>
        <dbReference type="ARBA" id="ARBA00012727"/>
    </source>
</evidence>
<keyword evidence="15" id="KW-0539">Nucleus</keyword>
<keyword evidence="12" id="KW-0460">Magnesium</keyword>
<sequence length="919" mass="104883">MSTVAEHVPFLHLCKLCQKLSDKKGKDKKVKPLIEFIQYWQNFHKKLHASDLNTTDSFFPAMRLLLPQCERQRTAYGIKEFTLAKLLIEIFCLDKNSVDAQKLLNYRSPKSANVEAGDFASVAYFVLKNRSPEKGTLTIHDINYNLDDIAANHAEKNKDNLKHDLLHLLRNTSALEQKWLMRMILKDMKLGISENTILKAFHADAKDLYNVTNSLEKVCCSLKDPSVRLHEIEISLFSPFRPMLSEMALPNQVEELMKGNSFIIETKYDGERLQLHKDGNSYMYFSRGGFDCTDTYGSSPSQGNLTPYIHKSFKSGVSKCILDGEIVIYSNKLKCIVSKGENADVQALEPDGDYEPCFCVFDILMVNDQVLSNLPLMDRVAHIKNTFTAIENKIRYTEQLVASTNTEVTEELNKAIDSRLEGIVVKNPSSIYKPNIRKGGGWLKVKPEYIENLMDELDLLIIGGYYGEGRRSNVISHFLLGVASPEQIDGGPKCFYSFSKVGSGYTLKELHELSGKLGDHWKPFDPKKSPSCLIIGGGRKEQPDLWIEPSKSVIVQVKASEINRSKGFATNCTLRFPRVEKIRYDKPWYNCMTTIELEELRNLAQGRLATKRSVASEEEESPKKQRIQKERVIATIAPHFRPTDVSAVQKVSELFKDKEICIIFASLEKKQGMEKCIAEHGGKFVQNPGNKTFCVVCDKITAKVKNIISTNMYDIVKSEWIENCVQQKTLLQWVPGDLLHATQETRDKLSEYFDKYGDSFTEELTERTLRKIFDNISSEEWMAVDISNQKIEVIEKGLFSHPRPYGLFRECWIHIKSDNNQTMSVEERSNSFKLLCFKLRLHGANLCKNIDDSTTHIVIQSSNSGSVEDCRSDLKNGNHHIVTEQWVIDCITENKLLNEEEYEEHKNEEMSSDDSLFSF</sequence>
<comment type="caution">
    <text evidence="22">The sequence shown here is derived from an EMBL/GenBank/DDBJ whole genome shotgun (WGS) entry which is preliminary data.</text>
</comment>
<dbReference type="InterPro" id="IPR029710">
    <property type="entry name" value="LIG4"/>
</dbReference>
<dbReference type="AlphaFoldDB" id="A0A8X6TFP1"/>
<dbReference type="InterPro" id="IPR001357">
    <property type="entry name" value="BRCT_dom"/>
</dbReference>
<dbReference type="Pfam" id="PF04675">
    <property type="entry name" value="DNA_ligase_A_N"/>
    <property type="match status" value="1"/>
</dbReference>
<evidence type="ECO:0000256" key="3">
    <source>
        <dbReference type="ARBA" id="ARBA00007572"/>
    </source>
</evidence>
<keyword evidence="23" id="KW-1185">Reference proteome</keyword>
<comment type="cofactor">
    <cofactor evidence="1">
        <name>Mg(2+)</name>
        <dbReference type="ChEBI" id="CHEBI:18420"/>
    </cofactor>
</comment>
<protein>
    <recommendedName>
        <fullName evidence="5">DNA ligase 4</fullName>
        <ecNumber evidence="4">6.5.1.1</ecNumber>
    </recommendedName>
    <alternativeName>
        <fullName evidence="17">DNA ligase IV</fullName>
    </alternativeName>
    <alternativeName>
        <fullName evidence="16">Polydeoxyribonucleotide synthase [ATP] 4</fullName>
    </alternativeName>
</protein>
<dbReference type="GO" id="GO:0005958">
    <property type="term" value="C:DNA-dependent protein kinase-DNA ligase 4 complex"/>
    <property type="evidence" value="ECO:0007669"/>
    <property type="project" value="TreeGrafter"/>
</dbReference>
<keyword evidence="8" id="KW-0677">Repeat</keyword>
<evidence type="ECO:0000256" key="13">
    <source>
        <dbReference type="ARBA" id="ARBA00023172"/>
    </source>
</evidence>
<keyword evidence="7" id="KW-0479">Metal-binding</keyword>
<evidence type="ECO:0000313" key="23">
    <source>
        <dbReference type="Proteomes" id="UP000887013"/>
    </source>
</evidence>
<comment type="similarity">
    <text evidence="3 19">Belongs to the ATP-dependent DNA ligase family.</text>
</comment>
<dbReference type="SUPFAM" id="SSF50249">
    <property type="entry name" value="Nucleic acid-binding proteins"/>
    <property type="match status" value="1"/>
</dbReference>
<dbReference type="Pfam" id="PF01068">
    <property type="entry name" value="DNA_ligase_A_M"/>
    <property type="match status" value="1"/>
</dbReference>
<dbReference type="OrthoDB" id="151490at2759"/>
<comment type="subcellular location">
    <subcellularLocation>
        <location evidence="2">Nucleus</location>
    </subcellularLocation>
</comment>
<dbReference type="NCBIfam" id="TIGR00574">
    <property type="entry name" value="dnl1"/>
    <property type="match status" value="1"/>
</dbReference>
<dbReference type="EMBL" id="BMAW01102429">
    <property type="protein sequence ID" value="GFT04210.1"/>
    <property type="molecule type" value="Genomic_DNA"/>
</dbReference>
<evidence type="ECO:0000256" key="5">
    <source>
        <dbReference type="ARBA" id="ARBA00022073"/>
    </source>
</evidence>
<feature type="domain" description="BRCT" evidence="21">
    <location>
        <begin position="650"/>
        <end position="731"/>
    </location>
</feature>
<dbReference type="CDD" id="cd07968">
    <property type="entry name" value="OBF_DNA_ligase_IV"/>
    <property type="match status" value="1"/>
</dbReference>
<dbReference type="CDD" id="cd07903">
    <property type="entry name" value="Adenylation_DNA_ligase_IV"/>
    <property type="match status" value="1"/>
</dbReference>
<evidence type="ECO:0000256" key="14">
    <source>
        <dbReference type="ARBA" id="ARBA00023204"/>
    </source>
</evidence>
<keyword evidence="10" id="KW-0227">DNA damage</keyword>
<dbReference type="SUPFAM" id="SSF52113">
    <property type="entry name" value="BRCT domain"/>
    <property type="match status" value="2"/>
</dbReference>
<dbReference type="SUPFAM" id="SSF56091">
    <property type="entry name" value="DNA ligase/mRNA capping enzyme, catalytic domain"/>
    <property type="match status" value="1"/>
</dbReference>
<evidence type="ECO:0000259" key="21">
    <source>
        <dbReference type="PROSITE" id="PS50172"/>
    </source>
</evidence>
<evidence type="ECO:0000256" key="12">
    <source>
        <dbReference type="ARBA" id="ARBA00022842"/>
    </source>
</evidence>
<evidence type="ECO:0000256" key="17">
    <source>
        <dbReference type="ARBA" id="ARBA00031942"/>
    </source>
</evidence>
<feature type="domain" description="ATP-dependent DNA ligase family profile" evidence="20">
    <location>
        <begin position="349"/>
        <end position="484"/>
    </location>
</feature>
<comment type="catalytic activity">
    <reaction evidence="18">
        <text>ATP + (deoxyribonucleotide)n-3'-hydroxyl + 5'-phospho-(deoxyribonucleotide)m = (deoxyribonucleotide)n+m + AMP + diphosphate.</text>
        <dbReference type="EC" id="6.5.1.1"/>
    </reaction>
</comment>
<dbReference type="SMART" id="SM00292">
    <property type="entry name" value="BRCT"/>
    <property type="match status" value="2"/>
</dbReference>
<evidence type="ECO:0000256" key="15">
    <source>
        <dbReference type="ARBA" id="ARBA00023242"/>
    </source>
</evidence>
<dbReference type="GO" id="GO:0005524">
    <property type="term" value="F:ATP binding"/>
    <property type="evidence" value="ECO:0007669"/>
    <property type="project" value="UniProtKB-KW"/>
</dbReference>
<evidence type="ECO:0000256" key="16">
    <source>
        <dbReference type="ARBA" id="ARBA00030676"/>
    </source>
</evidence>
<dbReference type="PROSITE" id="PS00333">
    <property type="entry name" value="DNA_LIGASE_A2"/>
    <property type="match status" value="1"/>
</dbReference>
<evidence type="ECO:0000256" key="10">
    <source>
        <dbReference type="ARBA" id="ARBA00022763"/>
    </source>
</evidence>
<dbReference type="InterPro" id="IPR012309">
    <property type="entry name" value="DNA_ligase_ATP-dep_C"/>
</dbReference>
<dbReference type="EC" id="6.5.1.1" evidence="4"/>
<keyword evidence="9" id="KW-0547">Nucleotide-binding</keyword>
<keyword evidence="14" id="KW-0234">DNA repair</keyword>
<dbReference type="SUPFAM" id="SSF117018">
    <property type="entry name" value="ATP-dependent DNA ligase DNA-binding domain"/>
    <property type="match status" value="1"/>
</dbReference>
<evidence type="ECO:0000256" key="2">
    <source>
        <dbReference type="ARBA" id="ARBA00004123"/>
    </source>
</evidence>
<dbReference type="InterPro" id="IPR012340">
    <property type="entry name" value="NA-bd_OB-fold"/>
</dbReference>
<evidence type="ECO:0000256" key="9">
    <source>
        <dbReference type="ARBA" id="ARBA00022741"/>
    </source>
</evidence>
<evidence type="ECO:0000256" key="18">
    <source>
        <dbReference type="ARBA" id="ARBA00034003"/>
    </source>
</evidence>
<dbReference type="Gene3D" id="3.30.470.30">
    <property type="entry name" value="DNA ligase/mRNA capping enzyme"/>
    <property type="match status" value="1"/>
</dbReference>
<dbReference type="GO" id="GO:0046872">
    <property type="term" value="F:metal ion binding"/>
    <property type="evidence" value="ECO:0007669"/>
    <property type="project" value="UniProtKB-KW"/>
</dbReference>
<dbReference type="InterPro" id="IPR036599">
    <property type="entry name" value="DNA_ligase_N_sf"/>
</dbReference>
<dbReference type="PANTHER" id="PTHR45997">
    <property type="entry name" value="DNA LIGASE 4"/>
    <property type="match status" value="1"/>
</dbReference>
<dbReference type="PROSITE" id="PS50160">
    <property type="entry name" value="DNA_LIGASE_A3"/>
    <property type="match status" value="1"/>
</dbReference>
<dbReference type="GO" id="GO:0032807">
    <property type="term" value="C:DNA ligase IV complex"/>
    <property type="evidence" value="ECO:0007669"/>
    <property type="project" value="TreeGrafter"/>
</dbReference>
<dbReference type="GO" id="GO:0003910">
    <property type="term" value="F:DNA ligase (ATP) activity"/>
    <property type="evidence" value="ECO:0007669"/>
    <property type="project" value="UniProtKB-EC"/>
</dbReference>
<reference evidence="22" key="1">
    <citation type="submission" date="2020-08" db="EMBL/GenBank/DDBJ databases">
        <title>Multicomponent nature underlies the extraordinary mechanical properties of spider dragline silk.</title>
        <authorList>
            <person name="Kono N."/>
            <person name="Nakamura H."/>
            <person name="Mori M."/>
            <person name="Yoshida Y."/>
            <person name="Ohtoshi R."/>
            <person name="Malay A.D."/>
            <person name="Moran D.A.P."/>
            <person name="Tomita M."/>
            <person name="Numata K."/>
            <person name="Arakawa K."/>
        </authorList>
    </citation>
    <scope>NUCLEOTIDE SEQUENCE</scope>
</reference>
<dbReference type="GO" id="GO:0006303">
    <property type="term" value="P:double-strand break repair via nonhomologous end joining"/>
    <property type="evidence" value="ECO:0007669"/>
    <property type="project" value="TreeGrafter"/>
</dbReference>
<keyword evidence="6 22" id="KW-0436">Ligase</keyword>
<evidence type="ECO:0000256" key="8">
    <source>
        <dbReference type="ARBA" id="ARBA00022737"/>
    </source>
</evidence>
<accession>A0A8X6TFP1</accession>
<dbReference type="InterPro" id="IPR021536">
    <property type="entry name" value="DNA_ligase_IV_dom"/>
</dbReference>
<proteinExistence type="inferred from homology"/>
<dbReference type="Gene3D" id="3.40.50.10190">
    <property type="entry name" value="BRCT domain"/>
    <property type="match status" value="2"/>
</dbReference>
<feature type="domain" description="BRCT" evidence="21">
    <location>
        <begin position="839"/>
        <end position="904"/>
    </location>
</feature>
<dbReference type="PANTHER" id="PTHR45997:SF1">
    <property type="entry name" value="DNA LIGASE 4"/>
    <property type="match status" value="1"/>
</dbReference>
<gene>
    <name evidence="22" type="primary">LIG4</name>
    <name evidence="22" type="ORF">NPIL_64411</name>
</gene>
<dbReference type="InterPro" id="IPR016059">
    <property type="entry name" value="DNA_ligase_ATP-dep_CS"/>
</dbReference>
<dbReference type="GO" id="GO:0003677">
    <property type="term" value="F:DNA binding"/>
    <property type="evidence" value="ECO:0007669"/>
    <property type="project" value="InterPro"/>
</dbReference>
<evidence type="ECO:0000256" key="11">
    <source>
        <dbReference type="ARBA" id="ARBA00022840"/>
    </source>
</evidence>
<evidence type="ECO:0000256" key="19">
    <source>
        <dbReference type="RuleBase" id="RU004196"/>
    </source>
</evidence>